<evidence type="ECO:0000259" key="2">
    <source>
        <dbReference type="Pfam" id="PF05678"/>
    </source>
</evidence>
<dbReference type="EMBL" id="JACTNZ010000012">
    <property type="protein sequence ID" value="KAG5520481.1"/>
    <property type="molecule type" value="Genomic_DNA"/>
</dbReference>
<evidence type="ECO:0000256" key="1">
    <source>
        <dbReference type="SAM" id="MobiDB-lite"/>
    </source>
</evidence>
<dbReference type="Pfam" id="PF05678">
    <property type="entry name" value="VQ"/>
    <property type="match status" value="1"/>
</dbReference>
<keyword evidence="4" id="KW-1185">Reference proteome</keyword>
<feature type="compositionally biased region" description="Low complexity" evidence="1">
    <location>
        <begin position="169"/>
        <end position="202"/>
    </location>
</feature>
<feature type="compositionally biased region" description="Pro residues" evidence="1">
    <location>
        <begin position="234"/>
        <end position="246"/>
    </location>
</feature>
<protein>
    <recommendedName>
        <fullName evidence="2">VQ domain-containing protein</fullName>
    </recommendedName>
</protein>
<dbReference type="PANTHER" id="PTHR33179:SF29">
    <property type="entry name" value="OS06G0666400 PROTEIN"/>
    <property type="match status" value="1"/>
</dbReference>
<dbReference type="AlphaFoldDB" id="A0AAV6HVU1"/>
<feature type="region of interest" description="Disordered" evidence="1">
    <location>
        <begin position="116"/>
        <end position="136"/>
    </location>
</feature>
<dbReference type="InterPro" id="IPR039609">
    <property type="entry name" value="VQ_15/22"/>
</dbReference>
<gene>
    <name evidence="3" type="ORF">RHGRI_033160</name>
</gene>
<feature type="compositionally biased region" description="Basic residues" evidence="1">
    <location>
        <begin position="85"/>
        <end position="95"/>
    </location>
</feature>
<comment type="caution">
    <text evidence="3">The sequence shown here is derived from an EMBL/GenBank/DDBJ whole genome shotgun (WGS) entry which is preliminary data.</text>
</comment>
<feature type="domain" description="VQ" evidence="2">
    <location>
        <begin position="97"/>
        <end position="123"/>
    </location>
</feature>
<dbReference type="PANTHER" id="PTHR33179">
    <property type="entry name" value="VQ MOTIF-CONTAINING PROTEIN"/>
    <property type="match status" value="1"/>
</dbReference>
<organism evidence="3 4">
    <name type="scientific">Rhododendron griersonianum</name>
    <dbReference type="NCBI Taxonomy" id="479676"/>
    <lineage>
        <taxon>Eukaryota</taxon>
        <taxon>Viridiplantae</taxon>
        <taxon>Streptophyta</taxon>
        <taxon>Embryophyta</taxon>
        <taxon>Tracheophyta</taxon>
        <taxon>Spermatophyta</taxon>
        <taxon>Magnoliopsida</taxon>
        <taxon>eudicotyledons</taxon>
        <taxon>Gunneridae</taxon>
        <taxon>Pentapetalae</taxon>
        <taxon>asterids</taxon>
        <taxon>Ericales</taxon>
        <taxon>Ericaceae</taxon>
        <taxon>Ericoideae</taxon>
        <taxon>Rhodoreae</taxon>
        <taxon>Rhododendron</taxon>
    </lineage>
</organism>
<feature type="region of interest" description="Disordered" evidence="1">
    <location>
        <begin position="47"/>
        <end position="101"/>
    </location>
</feature>
<feature type="region of interest" description="Disordered" evidence="1">
    <location>
        <begin position="168"/>
        <end position="246"/>
    </location>
</feature>
<feature type="compositionally biased region" description="Polar residues" evidence="1">
    <location>
        <begin position="116"/>
        <end position="132"/>
    </location>
</feature>
<accession>A0AAV6HVU1</accession>
<evidence type="ECO:0000313" key="4">
    <source>
        <dbReference type="Proteomes" id="UP000823749"/>
    </source>
</evidence>
<name>A0AAV6HVU1_9ERIC</name>
<proteinExistence type="predicted"/>
<dbReference type="InterPro" id="IPR008889">
    <property type="entry name" value="VQ"/>
</dbReference>
<reference evidence="3" key="1">
    <citation type="submission" date="2020-08" db="EMBL/GenBank/DDBJ databases">
        <title>Plant Genome Project.</title>
        <authorList>
            <person name="Zhang R.-G."/>
        </authorList>
    </citation>
    <scope>NUCLEOTIDE SEQUENCE</scope>
    <source>
        <strain evidence="3">WSP0</strain>
        <tissue evidence="3">Leaf</tissue>
    </source>
</reference>
<evidence type="ECO:0000313" key="3">
    <source>
        <dbReference type="EMBL" id="KAG5520481.1"/>
    </source>
</evidence>
<sequence length="246" mass="27049">MSETKYSSSSSPADSWAHEFYNQGATMFDIGRDRVSSEATVISANTASGSTAANVPSHHGPSSSSQYLNVPVDQGAGGGGGRGSKPIRRRSRASRRTPTTLLNTDTTNFRAMVQQFTGGPTAPYGSTATGSHAQYPFPRGGSSFSFGPAETRNQVLNPVPSSFYHLQFQQQQQHQQQHQQQQQQQHQHEQYYQPQPQQHQPYMFSFMNNSRPDMEDINVDHGAPSGFSIDHVPYPLPPPRPPSSMP</sequence>
<dbReference type="Proteomes" id="UP000823749">
    <property type="component" value="Chromosome 12"/>
</dbReference>